<dbReference type="Pfam" id="PF00685">
    <property type="entry name" value="Sulfotransfer_1"/>
    <property type="match status" value="1"/>
</dbReference>
<dbReference type="Proteomes" id="UP001652621">
    <property type="component" value="Unplaced"/>
</dbReference>
<dbReference type="Gene3D" id="3.40.50.300">
    <property type="entry name" value="P-loop containing nucleotide triphosphate hydrolases"/>
    <property type="match status" value="1"/>
</dbReference>
<dbReference type="GeneID" id="131804828"/>
<evidence type="ECO:0000256" key="1">
    <source>
        <dbReference type="ARBA" id="ARBA00005771"/>
    </source>
</evidence>
<protein>
    <submittedName>
        <fullName evidence="5">Sulfotransferase 1E1-like</fullName>
    </submittedName>
</protein>
<dbReference type="InterPro" id="IPR000863">
    <property type="entry name" value="Sulfotransferase_dom"/>
</dbReference>
<dbReference type="PANTHER" id="PTHR11783">
    <property type="entry name" value="SULFOTRANSFERASE SULT"/>
    <property type="match status" value="1"/>
</dbReference>
<dbReference type="RefSeq" id="XP_058984048.1">
    <property type="nucleotide sequence ID" value="XM_059128065.1"/>
</dbReference>
<comment type="similarity">
    <text evidence="1">Belongs to the sulfotransferase 1 family.</text>
</comment>
<evidence type="ECO:0000313" key="5">
    <source>
        <dbReference type="RefSeq" id="XP_058984048.1"/>
    </source>
</evidence>
<accession>A0ABM3VE23</accession>
<organism evidence="4 5">
    <name type="scientific">Musca domestica</name>
    <name type="common">House fly</name>
    <dbReference type="NCBI Taxonomy" id="7370"/>
    <lineage>
        <taxon>Eukaryota</taxon>
        <taxon>Metazoa</taxon>
        <taxon>Ecdysozoa</taxon>
        <taxon>Arthropoda</taxon>
        <taxon>Hexapoda</taxon>
        <taxon>Insecta</taxon>
        <taxon>Pterygota</taxon>
        <taxon>Neoptera</taxon>
        <taxon>Endopterygota</taxon>
        <taxon>Diptera</taxon>
        <taxon>Brachycera</taxon>
        <taxon>Muscomorpha</taxon>
        <taxon>Muscoidea</taxon>
        <taxon>Muscidae</taxon>
        <taxon>Musca</taxon>
    </lineage>
</organism>
<proteinExistence type="inferred from homology"/>
<reference evidence="5" key="1">
    <citation type="submission" date="2025-08" db="UniProtKB">
        <authorList>
            <consortium name="RefSeq"/>
        </authorList>
    </citation>
    <scope>IDENTIFICATION</scope>
    <source>
        <strain evidence="5">Aabys</strain>
        <tissue evidence="5">Whole body</tissue>
    </source>
</reference>
<feature type="domain" description="Sulfotransferase" evidence="3">
    <location>
        <begin position="47"/>
        <end position="303"/>
    </location>
</feature>
<dbReference type="SUPFAM" id="SSF52540">
    <property type="entry name" value="P-loop containing nucleoside triphosphate hydrolases"/>
    <property type="match status" value="1"/>
</dbReference>
<keyword evidence="2" id="KW-0808">Transferase</keyword>
<evidence type="ECO:0000313" key="4">
    <source>
        <dbReference type="Proteomes" id="UP001652621"/>
    </source>
</evidence>
<gene>
    <name evidence="5" type="primary">LOC131804828</name>
</gene>
<evidence type="ECO:0000256" key="2">
    <source>
        <dbReference type="ARBA" id="ARBA00022679"/>
    </source>
</evidence>
<evidence type="ECO:0000259" key="3">
    <source>
        <dbReference type="Pfam" id="PF00685"/>
    </source>
</evidence>
<dbReference type="InterPro" id="IPR027417">
    <property type="entry name" value="P-loop_NTPase"/>
</dbReference>
<sequence length="314" mass="37704">MNEPLVVKPKRYPTNLLPQEHWDKRVCYIRSNCQQFLNKVHDAEVYDDDVWIVTLPKCGTTWMQELLWLVMNDYDFETAKNTNLEQRSPFMEFDYMIHSDLDRSLKPIEDLKRPRLVKSHLALPLLPSQIWDKKPKVVYVVRSPKDAFVSEYHFFHHMGLVPPQCSLEDYIKGRMYDKDCNEQFDNMYEFYQLRSEPWLFYTSFEQMKLNLRQVILDVCKFLGKSIDDTILERMLKHLSFKEMKKNPRTNHLWEIEEVRKMTKREGGDFNFCRKGETNSYKKELSPEMVQKLDDFVKEKVSNYGITLDDLLLLN</sequence>
<keyword evidence="4" id="KW-1185">Reference proteome</keyword>
<name>A0ABM3VE23_MUSDO</name>